<evidence type="ECO:0000256" key="8">
    <source>
        <dbReference type="ARBA" id="ARBA00022989"/>
    </source>
</evidence>
<comment type="similarity">
    <text evidence="2">Belongs to the TonB family.</text>
</comment>
<dbReference type="PANTHER" id="PTHR33446:SF2">
    <property type="entry name" value="PROTEIN TONB"/>
    <property type="match status" value="1"/>
</dbReference>
<dbReference type="OrthoDB" id="649093at2"/>
<keyword evidence="10" id="KW-0732">Signal</keyword>
<reference evidence="12 13" key="1">
    <citation type="journal article" date="2017" name="Int. J. Syst. Evol. Microbiol.">
        <title>Mucilaginibacterpsychrotolerans sp. nov., isolated from peatlands.</title>
        <authorList>
            <person name="Deng Y."/>
            <person name="Shen L."/>
            <person name="Xu B."/>
            <person name="Liu Y."/>
            <person name="Gu Z."/>
            <person name="Liu H."/>
            <person name="Zhou Y."/>
        </authorList>
    </citation>
    <scope>NUCLEOTIDE SEQUENCE [LARGE SCALE GENOMIC DNA]</scope>
    <source>
        <strain evidence="12 13">NH7-4</strain>
    </source>
</reference>
<keyword evidence="3" id="KW-0813">Transport</keyword>
<keyword evidence="6" id="KW-0812">Transmembrane</keyword>
<comment type="caution">
    <text evidence="12">The sequence shown here is derived from an EMBL/GenBank/DDBJ whole genome shotgun (WGS) entry which is preliminary data.</text>
</comment>
<dbReference type="Proteomes" id="UP000297540">
    <property type="component" value="Unassembled WGS sequence"/>
</dbReference>
<dbReference type="InterPro" id="IPR006260">
    <property type="entry name" value="TonB/TolA_C"/>
</dbReference>
<accession>A0A4Y8SLK7</accession>
<evidence type="ECO:0000313" key="12">
    <source>
        <dbReference type="EMBL" id="TFF39581.1"/>
    </source>
</evidence>
<keyword evidence="7" id="KW-0653">Protein transport</keyword>
<dbReference type="GO" id="GO:0098797">
    <property type="term" value="C:plasma membrane protein complex"/>
    <property type="evidence" value="ECO:0007669"/>
    <property type="project" value="TreeGrafter"/>
</dbReference>
<feature type="chain" id="PRO_5021304555" evidence="10">
    <location>
        <begin position="21"/>
        <end position="321"/>
    </location>
</feature>
<evidence type="ECO:0000256" key="2">
    <source>
        <dbReference type="ARBA" id="ARBA00006555"/>
    </source>
</evidence>
<keyword evidence="13" id="KW-1185">Reference proteome</keyword>
<protein>
    <submittedName>
        <fullName evidence="12">TonB family protein</fullName>
    </submittedName>
</protein>
<evidence type="ECO:0000256" key="3">
    <source>
        <dbReference type="ARBA" id="ARBA00022448"/>
    </source>
</evidence>
<proteinExistence type="inferred from homology"/>
<keyword evidence="8" id="KW-1133">Transmembrane helix</keyword>
<dbReference type="SUPFAM" id="SSF82185">
    <property type="entry name" value="Histone H3 K4-specific methyltransferase SET7/9 N-terminal domain"/>
    <property type="match status" value="1"/>
</dbReference>
<evidence type="ECO:0000256" key="4">
    <source>
        <dbReference type="ARBA" id="ARBA00022475"/>
    </source>
</evidence>
<dbReference type="AlphaFoldDB" id="A0A4Y8SLK7"/>
<evidence type="ECO:0000256" key="7">
    <source>
        <dbReference type="ARBA" id="ARBA00022927"/>
    </source>
</evidence>
<evidence type="ECO:0000256" key="10">
    <source>
        <dbReference type="SAM" id="SignalP"/>
    </source>
</evidence>
<dbReference type="Gene3D" id="3.30.1150.10">
    <property type="match status" value="1"/>
</dbReference>
<evidence type="ECO:0000256" key="5">
    <source>
        <dbReference type="ARBA" id="ARBA00022519"/>
    </source>
</evidence>
<dbReference type="Gene3D" id="3.90.930.1">
    <property type="match status" value="1"/>
</dbReference>
<dbReference type="PANTHER" id="PTHR33446">
    <property type="entry name" value="PROTEIN TONB-RELATED"/>
    <property type="match status" value="1"/>
</dbReference>
<gene>
    <name evidence="12" type="ORF">E2R66_04200</name>
</gene>
<dbReference type="GO" id="GO:0015031">
    <property type="term" value="P:protein transport"/>
    <property type="evidence" value="ECO:0007669"/>
    <property type="project" value="UniProtKB-KW"/>
</dbReference>
<dbReference type="GO" id="GO:0031992">
    <property type="term" value="F:energy transducer activity"/>
    <property type="evidence" value="ECO:0007669"/>
    <property type="project" value="TreeGrafter"/>
</dbReference>
<dbReference type="GO" id="GO:0055085">
    <property type="term" value="P:transmembrane transport"/>
    <property type="evidence" value="ECO:0007669"/>
    <property type="project" value="InterPro"/>
</dbReference>
<evidence type="ECO:0000259" key="11">
    <source>
        <dbReference type="PROSITE" id="PS52015"/>
    </source>
</evidence>
<dbReference type="EMBL" id="SOZE01000003">
    <property type="protein sequence ID" value="TFF39581.1"/>
    <property type="molecule type" value="Genomic_DNA"/>
</dbReference>
<organism evidence="12 13">
    <name type="scientific">Mucilaginibacter psychrotolerans</name>
    <dbReference type="NCBI Taxonomy" id="1524096"/>
    <lineage>
        <taxon>Bacteria</taxon>
        <taxon>Pseudomonadati</taxon>
        <taxon>Bacteroidota</taxon>
        <taxon>Sphingobacteriia</taxon>
        <taxon>Sphingobacteriales</taxon>
        <taxon>Sphingobacteriaceae</taxon>
        <taxon>Mucilaginibacter</taxon>
    </lineage>
</organism>
<dbReference type="Pfam" id="PF03544">
    <property type="entry name" value="TonB_C"/>
    <property type="match status" value="1"/>
</dbReference>
<evidence type="ECO:0000256" key="1">
    <source>
        <dbReference type="ARBA" id="ARBA00004383"/>
    </source>
</evidence>
<comment type="subcellular location">
    <subcellularLocation>
        <location evidence="1">Cell inner membrane</location>
        <topology evidence="1">Single-pass membrane protein</topology>
        <orientation evidence="1">Periplasmic side</orientation>
    </subcellularLocation>
</comment>
<dbReference type="PROSITE" id="PS52015">
    <property type="entry name" value="TONB_CTD"/>
    <property type="match status" value="1"/>
</dbReference>
<evidence type="ECO:0000256" key="9">
    <source>
        <dbReference type="ARBA" id="ARBA00023136"/>
    </source>
</evidence>
<evidence type="ECO:0000256" key="6">
    <source>
        <dbReference type="ARBA" id="ARBA00022692"/>
    </source>
</evidence>
<dbReference type="RefSeq" id="WP_133226992.1">
    <property type="nucleotide sequence ID" value="NZ_SOZE01000003.1"/>
</dbReference>
<evidence type="ECO:0000313" key="13">
    <source>
        <dbReference type="Proteomes" id="UP000297540"/>
    </source>
</evidence>
<feature type="signal peptide" evidence="10">
    <location>
        <begin position="1"/>
        <end position="20"/>
    </location>
</feature>
<dbReference type="SUPFAM" id="SSF74653">
    <property type="entry name" value="TolA/TonB C-terminal domain"/>
    <property type="match status" value="1"/>
</dbReference>
<keyword evidence="9" id="KW-0472">Membrane</keyword>
<sequence length="321" mass="36086">MIKTLPILLFSCLLSLAAIAQKSKKDAVRHDSTAYYMRNQYDMALNQATAEFLRLIIKVDSGMYEIQDYYPDGTLRLLAKSYSGERNFEPGANGVYTEYYKSGRKKLVKQYIKGKQVGNDSAYYANGKLYRVISYDSGEAFLKTCLDSTGKLLADNGNGSWVNMNPFDDLETFTGAVVNGKEDGIWIQRFAGDTATYKIQNKNGMRLPNEQLHVRQIFQAVEQQPSFGGGDSAFGQFLSYTLRYPDYAREHKITGRVILTFVVEANGHLTDIKVLRSPDESLSKEALRVMKLSPAWRPGIQNGRPVRVQFSVPIAFALSND</sequence>
<dbReference type="NCBIfam" id="TIGR01352">
    <property type="entry name" value="tonB_Cterm"/>
    <property type="match status" value="1"/>
</dbReference>
<keyword evidence="5" id="KW-0997">Cell inner membrane</keyword>
<keyword evidence="4" id="KW-1003">Cell membrane</keyword>
<name>A0A4Y8SLK7_9SPHI</name>
<dbReference type="InterPro" id="IPR051045">
    <property type="entry name" value="TonB-dependent_transducer"/>
</dbReference>
<dbReference type="InterPro" id="IPR037682">
    <property type="entry name" value="TonB_C"/>
</dbReference>
<feature type="domain" description="TonB C-terminal" evidence="11">
    <location>
        <begin position="229"/>
        <end position="321"/>
    </location>
</feature>